<sequence length="99" mass="11027">MRGKYGATLWPLFLAREGQVSSDHRTGASWDNRPIRIRPVHGRGTALLAILSGDRKACPGAPASPIRHPRTATASRRQGHTLRLRRLRRVRRGAEGWDG</sequence>
<evidence type="ECO:0000313" key="2">
    <source>
        <dbReference type="EMBL" id="GAA2695588.1"/>
    </source>
</evidence>
<proteinExistence type="predicted"/>
<accession>A0ABP6FLL9</accession>
<keyword evidence="3" id="KW-1185">Reference proteome</keyword>
<organism evidence="2 3">
    <name type="scientific">Nonomuraea recticatena</name>
    <dbReference type="NCBI Taxonomy" id="46178"/>
    <lineage>
        <taxon>Bacteria</taxon>
        <taxon>Bacillati</taxon>
        <taxon>Actinomycetota</taxon>
        <taxon>Actinomycetes</taxon>
        <taxon>Streptosporangiales</taxon>
        <taxon>Streptosporangiaceae</taxon>
        <taxon>Nonomuraea</taxon>
    </lineage>
</organism>
<evidence type="ECO:0000256" key="1">
    <source>
        <dbReference type="SAM" id="MobiDB-lite"/>
    </source>
</evidence>
<name>A0ABP6FLL9_9ACTN</name>
<gene>
    <name evidence="2" type="ORF">GCM10010412_088530</name>
</gene>
<feature type="region of interest" description="Disordered" evidence="1">
    <location>
        <begin position="59"/>
        <end position="79"/>
    </location>
</feature>
<protein>
    <submittedName>
        <fullName evidence="2">Uncharacterized protein</fullName>
    </submittedName>
</protein>
<dbReference type="EMBL" id="BAAATE010000041">
    <property type="protein sequence ID" value="GAA2695588.1"/>
    <property type="molecule type" value="Genomic_DNA"/>
</dbReference>
<evidence type="ECO:0000313" key="3">
    <source>
        <dbReference type="Proteomes" id="UP001501666"/>
    </source>
</evidence>
<dbReference type="Proteomes" id="UP001501666">
    <property type="component" value="Unassembled WGS sequence"/>
</dbReference>
<comment type="caution">
    <text evidence="2">The sequence shown here is derived from an EMBL/GenBank/DDBJ whole genome shotgun (WGS) entry which is preliminary data.</text>
</comment>
<reference evidence="3" key="1">
    <citation type="journal article" date="2019" name="Int. J. Syst. Evol. Microbiol.">
        <title>The Global Catalogue of Microorganisms (GCM) 10K type strain sequencing project: providing services to taxonomists for standard genome sequencing and annotation.</title>
        <authorList>
            <consortium name="The Broad Institute Genomics Platform"/>
            <consortium name="The Broad Institute Genome Sequencing Center for Infectious Disease"/>
            <person name="Wu L."/>
            <person name="Ma J."/>
        </authorList>
    </citation>
    <scope>NUCLEOTIDE SEQUENCE [LARGE SCALE GENOMIC DNA]</scope>
    <source>
        <strain evidence="3">JCM 6835</strain>
    </source>
</reference>